<dbReference type="Pfam" id="PF13041">
    <property type="entry name" value="PPR_2"/>
    <property type="match status" value="2"/>
</dbReference>
<dbReference type="GO" id="GO:0009451">
    <property type="term" value="P:RNA modification"/>
    <property type="evidence" value="ECO:0007669"/>
    <property type="project" value="InterPro"/>
</dbReference>
<sequence>MALPRLLRPNPSLSTLRHYQPPHPRLLLHSSIIPLISSSSSSSKTHLLQIHAHLLRTSLLFHDISISSAFLSRAAAHSASYSLRLFDQIPRPTIFHCNAMLRALSESASPEQTLVFFKRMQDLGVRGNPFSSSFVLKACVRTSSFSLGKQVHGRILRRGHHSDSLLLTNLIGIYDSCGSASDARKVFDEMAEKDTVAWNVLISCYARNRRTKDALHLFDEMRDPKYGAEPDDVTCLLLLQACANLGALDFGERIREFAEEHGYIDALNVRNSLIAMYSKCGCANKAYRVFCDMPQKNVVSWSAMISGLAVNGFGRDAIEAFREMLNVGVAPDEQTFTGVLSACSHSGLVEEGLRFFDMMKFEYGLVPNVCHYGCIVDLMGRAGLLDRAYGLIVREMGVTPDATIWRTLLGACRIHGHVDLGERVISHLIELKAQQAGDYVLLLNIYASAGKWEKVAEVRRLMKDKGIQTTPGCSSIEVSGEVHEFVADDDLHPRKAEIYEKLEEICKQLKIAGYVADVASELHDLDMEGKESALSYHSEKLAIAFGVLVTPPGRTLRIAKNLRICADCHNFMKVFSGVYNRPVIVRDRSRADKEMEDDIQRKAEIGLLKINKLGCSESTLELLLQIRVITSAILQSKP</sequence>
<dbReference type="PROSITE" id="PS51375">
    <property type="entry name" value="PPR"/>
    <property type="match status" value="3"/>
</dbReference>
<dbReference type="Pfam" id="PF20431">
    <property type="entry name" value="E_motif"/>
    <property type="match status" value="1"/>
</dbReference>
<reference evidence="5 6" key="1">
    <citation type="journal article" date="2016" name="DNA Res.">
        <title>The draft genome of MD-2 pineapple using hybrid error correction of long reads.</title>
        <authorList>
            <person name="Redwan R.M."/>
            <person name="Saidin A."/>
            <person name="Kumar S.V."/>
        </authorList>
    </citation>
    <scope>NUCLEOTIDE SEQUENCE [LARGE SCALE GENOMIC DNA]</scope>
    <source>
        <strain evidence="6">cv. MD2</strain>
        <tissue evidence="5">Leaf</tissue>
    </source>
</reference>
<dbReference type="Proteomes" id="UP000092600">
    <property type="component" value="Unassembled WGS sequence"/>
</dbReference>
<dbReference type="GO" id="GO:0008270">
    <property type="term" value="F:zinc ion binding"/>
    <property type="evidence" value="ECO:0007669"/>
    <property type="project" value="InterPro"/>
</dbReference>
<evidence type="ECO:0000259" key="4">
    <source>
        <dbReference type="Pfam" id="PF14432"/>
    </source>
</evidence>
<gene>
    <name evidence="5" type="ORF">ACMD2_03258</name>
</gene>
<comment type="caution">
    <text evidence="5">The sequence shown here is derived from an EMBL/GenBank/DDBJ whole genome shotgun (WGS) entry which is preliminary data.</text>
</comment>
<keyword evidence="2" id="KW-0809">Transit peptide</keyword>
<dbReference type="GO" id="GO:0003723">
    <property type="term" value="F:RNA binding"/>
    <property type="evidence" value="ECO:0007669"/>
    <property type="project" value="InterPro"/>
</dbReference>
<dbReference type="InterPro" id="IPR032867">
    <property type="entry name" value="DYW_dom"/>
</dbReference>
<feature type="repeat" description="PPR" evidence="3">
    <location>
        <begin position="194"/>
        <end position="228"/>
    </location>
</feature>
<dbReference type="PANTHER" id="PTHR47926:SF469">
    <property type="entry name" value="DYW DOMAIN-CONTAINING PROTEIN"/>
    <property type="match status" value="1"/>
</dbReference>
<accession>A0A199V1B4</accession>
<dbReference type="Gene3D" id="1.25.40.10">
    <property type="entry name" value="Tetratricopeptide repeat domain"/>
    <property type="match status" value="2"/>
</dbReference>
<protein>
    <submittedName>
        <fullName evidence="5">Pentatricopeptide repeat-containing protein</fullName>
    </submittedName>
</protein>
<dbReference type="PANTHER" id="PTHR47926">
    <property type="entry name" value="PENTATRICOPEPTIDE REPEAT-CONTAINING PROTEIN"/>
    <property type="match status" value="1"/>
</dbReference>
<dbReference type="FunFam" id="1.25.40.10:FF:000454">
    <property type="entry name" value="Pentatricopeptide repeat-containing protein At3g47530"/>
    <property type="match status" value="1"/>
</dbReference>
<dbReference type="FunFam" id="1.25.40.10:FF:000073">
    <property type="entry name" value="Pentatricopeptide repeat-containing protein chloroplastic"/>
    <property type="match status" value="1"/>
</dbReference>
<dbReference type="FunFam" id="1.25.40.10:FF:000031">
    <property type="entry name" value="Pentatricopeptide repeat-containing protein mitochondrial"/>
    <property type="match status" value="1"/>
</dbReference>
<feature type="repeat" description="PPR" evidence="3">
    <location>
        <begin position="332"/>
        <end position="362"/>
    </location>
</feature>
<dbReference type="NCBIfam" id="TIGR00756">
    <property type="entry name" value="PPR"/>
    <property type="match status" value="3"/>
</dbReference>
<dbReference type="InterPro" id="IPR046848">
    <property type="entry name" value="E_motif"/>
</dbReference>
<name>A0A199V1B4_ANACO</name>
<proteinExistence type="predicted"/>
<evidence type="ECO:0000256" key="2">
    <source>
        <dbReference type="ARBA" id="ARBA00022946"/>
    </source>
</evidence>
<dbReference type="EMBL" id="LSRQ01003777">
    <property type="protein sequence ID" value="OAY70778.1"/>
    <property type="molecule type" value="Genomic_DNA"/>
</dbReference>
<dbReference type="InterPro" id="IPR011990">
    <property type="entry name" value="TPR-like_helical_dom_sf"/>
</dbReference>
<dbReference type="InterPro" id="IPR046960">
    <property type="entry name" value="PPR_At4g14850-like_plant"/>
</dbReference>
<evidence type="ECO:0000313" key="6">
    <source>
        <dbReference type="Proteomes" id="UP000092600"/>
    </source>
</evidence>
<evidence type="ECO:0000313" key="5">
    <source>
        <dbReference type="EMBL" id="OAY70778.1"/>
    </source>
</evidence>
<dbReference type="AlphaFoldDB" id="A0A199V1B4"/>
<feature type="repeat" description="PPR" evidence="3">
    <location>
        <begin position="297"/>
        <end position="331"/>
    </location>
</feature>
<organism evidence="5 6">
    <name type="scientific">Ananas comosus</name>
    <name type="common">Pineapple</name>
    <name type="synonym">Ananas ananas</name>
    <dbReference type="NCBI Taxonomy" id="4615"/>
    <lineage>
        <taxon>Eukaryota</taxon>
        <taxon>Viridiplantae</taxon>
        <taxon>Streptophyta</taxon>
        <taxon>Embryophyta</taxon>
        <taxon>Tracheophyta</taxon>
        <taxon>Spermatophyta</taxon>
        <taxon>Magnoliopsida</taxon>
        <taxon>Liliopsida</taxon>
        <taxon>Poales</taxon>
        <taxon>Bromeliaceae</taxon>
        <taxon>Bromelioideae</taxon>
        <taxon>Ananas</taxon>
    </lineage>
</organism>
<keyword evidence="1" id="KW-0677">Repeat</keyword>
<dbReference type="Pfam" id="PF14432">
    <property type="entry name" value="DYW_deaminase"/>
    <property type="match status" value="1"/>
</dbReference>
<feature type="domain" description="DYW" evidence="4">
    <location>
        <begin position="513"/>
        <end position="591"/>
    </location>
</feature>
<evidence type="ECO:0000256" key="3">
    <source>
        <dbReference type="PROSITE-ProRule" id="PRU00708"/>
    </source>
</evidence>
<dbReference type="InterPro" id="IPR002885">
    <property type="entry name" value="PPR_rpt"/>
</dbReference>
<dbReference type="Gramene" id="Aco001101.1.mrna1">
    <property type="protein sequence ID" value="Aco001101.1.mrna1"/>
    <property type="gene ID" value="Aco001101.1.path1"/>
</dbReference>
<evidence type="ECO:0000256" key="1">
    <source>
        <dbReference type="ARBA" id="ARBA00022737"/>
    </source>
</evidence>